<keyword evidence="2" id="KW-1185">Reference proteome</keyword>
<organism evidence="1 2">
    <name type="scientific">Nonomuraea africana</name>
    <dbReference type="NCBI Taxonomy" id="46171"/>
    <lineage>
        <taxon>Bacteria</taxon>
        <taxon>Bacillati</taxon>
        <taxon>Actinomycetota</taxon>
        <taxon>Actinomycetes</taxon>
        <taxon>Streptosporangiales</taxon>
        <taxon>Streptosporangiaceae</taxon>
        <taxon>Nonomuraea</taxon>
    </lineage>
</organism>
<dbReference type="SUPFAM" id="SSF55331">
    <property type="entry name" value="Tautomerase/MIF"/>
    <property type="match status" value="1"/>
</dbReference>
<dbReference type="GO" id="GO:0008704">
    <property type="term" value="F:5-carboxymethyl-2-hydroxymuconate delta-isomerase activity"/>
    <property type="evidence" value="ECO:0007669"/>
    <property type="project" value="UniProtKB-EC"/>
</dbReference>
<proteinExistence type="predicted"/>
<dbReference type="Pfam" id="PF02962">
    <property type="entry name" value="CHMI"/>
    <property type="match status" value="1"/>
</dbReference>
<dbReference type="EMBL" id="JADBEF010000001">
    <property type="protein sequence ID" value="MBE1559899.1"/>
    <property type="molecule type" value="Genomic_DNA"/>
</dbReference>
<dbReference type="PANTHER" id="PTHR37950:SF1">
    <property type="entry name" value="4-HYDROXYPHENYLACETATE CATABOLISM PROTEIN"/>
    <property type="match status" value="1"/>
</dbReference>
<evidence type="ECO:0000313" key="1">
    <source>
        <dbReference type="EMBL" id="MBE1559899.1"/>
    </source>
</evidence>
<keyword evidence="1" id="KW-0413">Isomerase</keyword>
<name>A0ABR9KD15_9ACTN</name>
<reference evidence="1 2" key="1">
    <citation type="submission" date="2020-10" db="EMBL/GenBank/DDBJ databases">
        <title>Sequencing the genomes of 1000 actinobacteria strains.</title>
        <authorList>
            <person name="Klenk H.-P."/>
        </authorList>
    </citation>
    <scope>NUCLEOTIDE SEQUENCE [LARGE SCALE GENOMIC DNA]</scope>
    <source>
        <strain evidence="1 2">DSM 43748</strain>
    </source>
</reference>
<dbReference type="Gene3D" id="3.30.429.10">
    <property type="entry name" value="Macrophage Migration Inhibitory Factor"/>
    <property type="match status" value="1"/>
</dbReference>
<dbReference type="RefSeq" id="WP_192775087.1">
    <property type="nucleotide sequence ID" value="NZ_BAAASY010000027.1"/>
</dbReference>
<protein>
    <submittedName>
        <fullName evidence="1">5-carboxymethyl-2-hydroxymuconate isomerase</fullName>
        <ecNumber evidence="1">5.3.3.10</ecNumber>
    </submittedName>
</protein>
<gene>
    <name evidence="1" type="ORF">H4W81_002678</name>
</gene>
<dbReference type="PANTHER" id="PTHR37950">
    <property type="entry name" value="4-HYDROXYPHENYLACETATE CATABOLISM PROTEIN"/>
    <property type="match status" value="1"/>
</dbReference>
<dbReference type="InterPro" id="IPR014347">
    <property type="entry name" value="Tautomerase/MIF_sf"/>
</dbReference>
<accession>A0ABR9KD15</accession>
<dbReference type="EC" id="5.3.3.10" evidence="1"/>
<sequence>MPQITVEYSASLQDAFDRRAFALALHTAAAPIIDSELESFKSRSYRVDDEVIGDGSPAQAMLHVEVAILSGRDQDTKRHLAATALSVAADHLTPPPGLTVQTTVEIRDLDSATYHKRVDTGRA</sequence>
<comment type="caution">
    <text evidence="1">The sequence shown here is derived from an EMBL/GenBank/DDBJ whole genome shotgun (WGS) entry which is preliminary data.</text>
</comment>
<dbReference type="InterPro" id="IPR004220">
    <property type="entry name" value="5-COMe_2-OHmuconate_Isoase"/>
</dbReference>
<dbReference type="Proteomes" id="UP000661607">
    <property type="component" value="Unassembled WGS sequence"/>
</dbReference>
<evidence type="ECO:0000313" key="2">
    <source>
        <dbReference type="Proteomes" id="UP000661607"/>
    </source>
</evidence>